<dbReference type="Gene3D" id="3.30.1370.130">
    <property type="match status" value="1"/>
</dbReference>
<dbReference type="SUPFAM" id="SSF48452">
    <property type="entry name" value="TPR-like"/>
    <property type="match status" value="1"/>
</dbReference>
<reference evidence="10 11" key="1">
    <citation type="submission" date="2024-04" db="EMBL/GenBank/DDBJ databases">
        <title>Novel species of the genus Ideonella isolated from streams.</title>
        <authorList>
            <person name="Lu H."/>
        </authorList>
    </citation>
    <scope>NUCLEOTIDE SEQUENCE [LARGE SCALE GENOMIC DNA]</scope>
    <source>
        <strain evidence="10 11">DXS29W</strain>
    </source>
</reference>
<dbReference type="Gene3D" id="1.25.40.10">
    <property type="entry name" value="Tetratricopeptide repeat domain"/>
    <property type="match status" value="1"/>
</dbReference>
<dbReference type="Gene3D" id="2.60.40.680">
    <property type="match status" value="1"/>
</dbReference>
<evidence type="ECO:0000256" key="3">
    <source>
        <dbReference type="ARBA" id="ARBA00022729"/>
    </source>
</evidence>
<dbReference type="InterPro" id="IPR011990">
    <property type="entry name" value="TPR-like_helical_dom_sf"/>
</dbReference>
<dbReference type="EMBL" id="JBBUTG010000005">
    <property type="protein sequence ID" value="MEK8031539.1"/>
    <property type="molecule type" value="Genomic_DNA"/>
</dbReference>
<sequence>MLAISLGTVAGCASNPAYRDGQELLAQDRPVEALERFEQAAKAEPESVPVRAAWLKLRARLTTGWLEGARREREAGEFDHADDLYRKVLRADATNESAVLGLKAVERERTWERQLDQVNANIEQKNLDPARSQLRSVLAESPRHARALQLQQRLELLDSKPSPEMALGPAYRKSLSLEFKDAPLKSVFEVIAKTSGLNFVFDRDVRTDQKTSLYLRNGTVEAAVGRLLLSNQLAQRVLDANSVLIYPDTPAKQKDYQLLSVRTFYLSNGDAKSVANSVKSILKIKDVVVDERLNAMVVRDSAEAVKMVERMVALLDLPEPEVMLEVEVLEVKRTDLLNLGVRWPDQASISPLSSGTGAQLTLNDLRNLNSGTLGIAVNPLTVSARQDRTMANILANPKIRAKSREKARVLIGDRVPNITSTATSTGFVSDSVNYIDVGLKLDVEPTVYPEGDVAIKVALEVSSLVSQIQTKSGTLAYQIGTRSATTVLRLRDGENQILAGLINDEERKSANQIPALGAAPIVGKLFGGSTDETAKSEIVLSITPHVLRNIQRPDASLLDFDSGTDSGMRSGTAASSVAGAAGQSPATAAGASAAPGTVPDRAASPPQQGAAPQDPGGVPNAAVPPPADVRFAWGTVPALKPGQVVQIPLQIEAGKPLRALPLALGFDAAVLEAVDVTEGEFLTQGGAATTFEKRVDPSGQVLATIKRTGTAGATGAGTVMTVSLRALKANPAATVRVLTIAPEGEGGRAVTYSIPAPLQLIVAP</sequence>
<dbReference type="PANTHER" id="PTHR30332">
    <property type="entry name" value="PROBABLE GENERAL SECRETION PATHWAY PROTEIN D"/>
    <property type="match status" value="1"/>
</dbReference>
<dbReference type="RefSeq" id="WP_341425916.1">
    <property type="nucleotide sequence ID" value="NZ_JBBUTG010000005.1"/>
</dbReference>
<dbReference type="SUPFAM" id="SSF49384">
    <property type="entry name" value="Carbohydrate-binding domain"/>
    <property type="match status" value="1"/>
</dbReference>
<dbReference type="PANTHER" id="PTHR30332:SF17">
    <property type="entry name" value="TYPE IV PILIATION SYSTEM PROTEIN DR_0774-RELATED"/>
    <property type="match status" value="1"/>
</dbReference>
<evidence type="ECO:0000256" key="8">
    <source>
        <dbReference type="SAM" id="MobiDB-lite"/>
    </source>
</evidence>
<dbReference type="InterPro" id="IPR011662">
    <property type="entry name" value="Secretin/TonB_short_N"/>
</dbReference>
<keyword evidence="11" id="KW-1185">Reference proteome</keyword>
<dbReference type="InterPro" id="IPR004846">
    <property type="entry name" value="T2SS/T3SS_dom"/>
</dbReference>
<dbReference type="InterPro" id="IPR001775">
    <property type="entry name" value="GspD/PilQ"/>
</dbReference>
<evidence type="ECO:0000256" key="4">
    <source>
        <dbReference type="ARBA" id="ARBA00023136"/>
    </source>
</evidence>
<evidence type="ECO:0000256" key="1">
    <source>
        <dbReference type="ARBA" id="ARBA00004370"/>
    </source>
</evidence>
<dbReference type="Pfam" id="PF07660">
    <property type="entry name" value="STN"/>
    <property type="match status" value="1"/>
</dbReference>
<comment type="subcellular location">
    <subcellularLocation>
        <location evidence="7">Cell outer membrane</location>
    </subcellularLocation>
    <subcellularLocation>
        <location evidence="1">Membrane</location>
    </subcellularLocation>
</comment>
<organism evidence="10 11">
    <name type="scientific">Ideonella lacteola</name>
    <dbReference type="NCBI Taxonomy" id="2984193"/>
    <lineage>
        <taxon>Bacteria</taxon>
        <taxon>Pseudomonadati</taxon>
        <taxon>Pseudomonadota</taxon>
        <taxon>Betaproteobacteria</taxon>
        <taxon>Burkholderiales</taxon>
        <taxon>Sphaerotilaceae</taxon>
        <taxon>Ideonella</taxon>
    </lineage>
</organism>
<feature type="region of interest" description="Disordered" evidence="8">
    <location>
        <begin position="586"/>
        <end position="625"/>
    </location>
</feature>
<gene>
    <name evidence="10" type="ORF">AACH06_11990</name>
</gene>
<dbReference type="InterPro" id="IPR050810">
    <property type="entry name" value="Bact_Secretion_Sys_Channel"/>
</dbReference>
<evidence type="ECO:0000256" key="6">
    <source>
        <dbReference type="RuleBase" id="RU004003"/>
    </source>
</evidence>
<dbReference type="InterPro" id="IPR008965">
    <property type="entry name" value="CBM2/CBM3_carb-bd_dom_sf"/>
</dbReference>
<evidence type="ECO:0000313" key="11">
    <source>
        <dbReference type="Proteomes" id="UP001371218"/>
    </source>
</evidence>
<keyword evidence="5" id="KW-0998">Cell outer membrane</keyword>
<dbReference type="InterPro" id="IPR038591">
    <property type="entry name" value="NolW-like_sf"/>
</dbReference>
<keyword evidence="4" id="KW-0472">Membrane</keyword>
<protein>
    <submittedName>
        <fullName evidence="10">Secretin N-terminal domain-containing protein</fullName>
    </submittedName>
</protein>
<dbReference type="PRINTS" id="PR00811">
    <property type="entry name" value="BCTERIALGSPD"/>
</dbReference>
<dbReference type="SMART" id="SM00965">
    <property type="entry name" value="STN"/>
    <property type="match status" value="1"/>
</dbReference>
<dbReference type="Pfam" id="PF00263">
    <property type="entry name" value="Secretin"/>
    <property type="match status" value="1"/>
</dbReference>
<accession>A0ABU9BNJ0</accession>
<proteinExistence type="inferred from homology"/>
<keyword evidence="3" id="KW-0732">Signal</keyword>
<keyword evidence="2 7" id="KW-0813">Transport</keyword>
<evidence type="ECO:0000313" key="10">
    <source>
        <dbReference type="EMBL" id="MEK8031539.1"/>
    </source>
</evidence>
<name>A0ABU9BNJ0_9BURK</name>
<dbReference type="Proteomes" id="UP001371218">
    <property type="component" value="Unassembled WGS sequence"/>
</dbReference>
<feature type="domain" description="Secretin/TonB short N-terminal" evidence="9">
    <location>
        <begin position="197"/>
        <end position="248"/>
    </location>
</feature>
<evidence type="ECO:0000259" key="9">
    <source>
        <dbReference type="SMART" id="SM00965"/>
    </source>
</evidence>
<dbReference type="Pfam" id="PF00963">
    <property type="entry name" value="Cohesin"/>
    <property type="match status" value="1"/>
</dbReference>
<dbReference type="Pfam" id="PF03958">
    <property type="entry name" value="Secretin_N"/>
    <property type="match status" value="1"/>
</dbReference>
<evidence type="ECO:0000256" key="5">
    <source>
        <dbReference type="ARBA" id="ARBA00023237"/>
    </source>
</evidence>
<comment type="caution">
    <text evidence="10">The sequence shown here is derived from an EMBL/GenBank/DDBJ whole genome shotgun (WGS) entry which is preliminary data.</text>
</comment>
<dbReference type="InterPro" id="IPR005644">
    <property type="entry name" value="NolW-like"/>
</dbReference>
<evidence type="ECO:0000256" key="7">
    <source>
        <dbReference type="RuleBase" id="RU004004"/>
    </source>
</evidence>
<dbReference type="InterPro" id="IPR002102">
    <property type="entry name" value="Cohesin_dom"/>
</dbReference>
<dbReference type="Gene3D" id="3.30.1370.120">
    <property type="match status" value="1"/>
</dbReference>
<comment type="similarity">
    <text evidence="6">Belongs to the bacterial secretin family.</text>
</comment>
<evidence type="ECO:0000256" key="2">
    <source>
        <dbReference type="ARBA" id="ARBA00022448"/>
    </source>
</evidence>
<feature type="compositionally biased region" description="Low complexity" evidence="8">
    <location>
        <begin position="586"/>
        <end position="621"/>
    </location>
</feature>